<dbReference type="InterPro" id="IPR002213">
    <property type="entry name" value="UDP_glucos_trans"/>
</dbReference>
<dbReference type="PANTHER" id="PTHR48046">
    <property type="entry name" value="UDP-GLYCOSYLTRANSFERASE 72E1"/>
    <property type="match status" value="1"/>
</dbReference>
<accession>A0A6A6L338</accession>
<proteinExistence type="predicted"/>
<dbReference type="Gene3D" id="3.40.50.2000">
    <property type="entry name" value="Glycogen Phosphorylase B"/>
    <property type="match status" value="4"/>
</dbReference>
<evidence type="ECO:0000313" key="3">
    <source>
        <dbReference type="EMBL" id="KAF2295087.1"/>
    </source>
</evidence>
<dbReference type="SUPFAM" id="SSF53756">
    <property type="entry name" value="UDP-Glycosyltransferase/glycogen phosphorylase"/>
    <property type="match status" value="1"/>
</dbReference>
<name>A0A6A6L338_HEVBR</name>
<dbReference type="GO" id="GO:0047209">
    <property type="term" value="F:coniferyl-alcohol glucosyltransferase activity"/>
    <property type="evidence" value="ECO:0007669"/>
    <property type="project" value="TreeGrafter"/>
</dbReference>
<dbReference type="AlphaFoldDB" id="A0A6A6L338"/>
<dbReference type="Proteomes" id="UP000467840">
    <property type="component" value="Chromosome 7"/>
</dbReference>
<gene>
    <name evidence="3" type="ORF">GH714_031433</name>
</gene>
<keyword evidence="2" id="KW-0808">Transferase</keyword>
<organism evidence="3 4">
    <name type="scientific">Hevea brasiliensis</name>
    <name type="common">Para rubber tree</name>
    <name type="synonym">Siphonia brasiliensis</name>
    <dbReference type="NCBI Taxonomy" id="3981"/>
    <lineage>
        <taxon>Eukaryota</taxon>
        <taxon>Viridiplantae</taxon>
        <taxon>Streptophyta</taxon>
        <taxon>Embryophyta</taxon>
        <taxon>Tracheophyta</taxon>
        <taxon>Spermatophyta</taxon>
        <taxon>Magnoliopsida</taxon>
        <taxon>eudicotyledons</taxon>
        <taxon>Gunneridae</taxon>
        <taxon>Pentapetalae</taxon>
        <taxon>rosids</taxon>
        <taxon>fabids</taxon>
        <taxon>Malpighiales</taxon>
        <taxon>Euphorbiaceae</taxon>
        <taxon>Crotonoideae</taxon>
        <taxon>Micrandreae</taxon>
        <taxon>Hevea</taxon>
    </lineage>
</organism>
<dbReference type="EMBL" id="JAAGAX010000013">
    <property type="protein sequence ID" value="KAF2295087.1"/>
    <property type="molecule type" value="Genomic_DNA"/>
</dbReference>
<keyword evidence="4" id="KW-1185">Reference proteome</keyword>
<sequence>MQTTKPHAALLASPGMGHFIPVLELGKRLVSEHGFNATVFVVTTDTSLSQSQLLKKSHPIPKLLDIVLLPLVDISTLINPTTGILAQLAIAMRQALPSLRQAISAMKFCPTALIVDIFGTEAFAIAEELNMLKYVFITSTAWFLALTIHLPTLDAKVVEEEHVRNHEALMIPGCSPVRFEDTFEPVLDRNNQMYIEYIRMGFEMPTADGILVNTWQDLEPKTLGALGDKRQLGWVAQAPVYPVGPLVRPVKPGSSSDVLGWLDMQPQQSVVYVSFGSGGTLSAKQTTELAWGLELSEQRFIWVVRPPVEDDAAAAIFKTGHRSDNTPDFLPDGFLTRNQKKGLVVPMWAPQTEILSHPSVVDSCHTVRMNATMLTEDIGVAVRLKSTPPVAVGREEIETTIRQVMEDKGDAIRARAKTLKSSAEKALSKGGSSNNSLSYVANDCEIRLRYIKTKAEGA</sequence>
<comment type="caution">
    <text evidence="3">The sequence shown here is derived from an EMBL/GenBank/DDBJ whole genome shotgun (WGS) entry which is preliminary data.</text>
</comment>
<dbReference type="PANTHER" id="PTHR48046:SF7">
    <property type="entry name" value="UDP-GLYCOSYLTRANSFERASE 72E1"/>
    <property type="match status" value="1"/>
</dbReference>
<protein>
    <recommendedName>
        <fullName evidence="5">Glycosyltransferase</fullName>
    </recommendedName>
</protein>
<dbReference type="FunFam" id="3.40.50.2000:FF:000054">
    <property type="entry name" value="Glycosyltransferase"/>
    <property type="match status" value="1"/>
</dbReference>
<keyword evidence="1" id="KW-0328">Glycosyltransferase</keyword>
<evidence type="ECO:0000256" key="2">
    <source>
        <dbReference type="ARBA" id="ARBA00022679"/>
    </source>
</evidence>
<evidence type="ECO:0008006" key="5">
    <source>
        <dbReference type="Google" id="ProtNLM"/>
    </source>
</evidence>
<evidence type="ECO:0000313" key="4">
    <source>
        <dbReference type="Proteomes" id="UP000467840"/>
    </source>
</evidence>
<reference evidence="3 4" key="1">
    <citation type="journal article" date="2020" name="Mol. Plant">
        <title>The Chromosome-Based Rubber Tree Genome Provides New Insights into Spurge Genome Evolution and Rubber Biosynthesis.</title>
        <authorList>
            <person name="Liu J."/>
            <person name="Shi C."/>
            <person name="Shi C.C."/>
            <person name="Li W."/>
            <person name="Zhang Q.J."/>
            <person name="Zhang Y."/>
            <person name="Li K."/>
            <person name="Lu H.F."/>
            <person name="Shi C."/>
            <person name="Zhu S.T."/>
            <person name="Xiao Z.Y."/>
            <person name="Nan H."/>
            <person name="Yue Y."/>
            <person name="Zhu X.G."/>
            <person name="Wu Y."/>
            <person name="Hong X.N."/>
            <person name="Fan G.Y."/>
            <person name="Tong Y."/>
            <person name="Zhang D."/>
            <person name="Mao C.L."/>
            <person name="Liu Y.L."/>
            <person name="Hao S.J."/>
            <person name="Liu W.Q."/>
            <person name="Lv M.Q."/>
            <person name="Zhang H.B."/>
            <person name="Liu Y."/>
            <person name="Hu-Tang G.R."/>
            <person name="Wang J.P."/>
            <person name="Wang J.H."/>
            <person name="Sun Y.H."/>
            <person name="Ni S.B."/>
            <person name="Chen W.B."/>
            <person name="Zhang X.C."/>
            <person name="Jiao Y.N."/>
            <person name="Eichler E.E."/>
            <person name="Li G.H."/>
            <person name="Liu X."/>
            <person name="Gao L.Z."/>
        </authorList>
    </citation>
    <scope>NUCLEOTIDE SEQUENCE [LARGE SCALE GENOMIC DNA]</scope>
    <source>
        <strain evidence="4">cv. GT1</strain>
        <tissue evidence="3">Leaf</tissue>
    </source>
</reference>
<evidence type="ECO:0000256" key="1">
    <source>
        <dbReference type="ARBA" id="ARBA00022676"/>
    </source>
</evidence>
<dbReference type="CDD" id="cd03784">
    <property type="entry name" value="GT1_Gtf-like"/>
    <property type="match status" value="1"/>
</dbReference>